<dbReference type="PANTHER" id="PTHR37938:SF1">
    <property type="entry name" value="BLL0215 PROTEIN"/>
    <property type="match status" value="1"/>
</dbReference>
<evidence type="ECO:0000313" key="5">
    <source>
        <dbReference type="Proteomes" id="UP000316213"/>
    </source>
</evidence>
<dbReference type="EMBL" id="SJPM01000006">
    <property type="protein sequence ID" value="TWT95560.1"/>
    <property type="molecule type" value="Genomic_DNA"/>
</dbReference>
<feature type="transmembrane region" description="Helical" evidence="2">
    <location>
        <begin position="188"/>
        <end position="207"/>
    </location>
</feature>
<feature type="transmembrane region" description="Helical" evidence="2">
    <location>
        <begin position="163"/>
        <end position="182"/>
    </location>
</feature>
<feature type="domain" description="YdbS-like PH" evidence="3">
    <location>
        <begin position="212"/>
        <end position="285"/>
    </location>
</feature>
<sequence>MTKRTTHKTTKARGERIQDTHSPASAVIYLTSGNHSGQRPNLSGNGPELDDRFHFPFQIQRDQPDAINPSAMTNPSEATPDEPNPSNSSPNSPSSRPSDSASTPSASSPSTSSPEQGSAGLSATTGSPRDRFEQQVAAKRGSLDDHDPEETLWSGGYSPKAMVGWWVTLAIISIGLIVIALLRSELPFGVALIIIAVLWVLVLANYARMRLGFHYELTSQRFIHKTGILTRRSDRIEVIDIDDVSYEQGPIQRIFGVGKINITSSDRSDPELHLLGIDKVSEVAGLIDDVRRSERRRRSLHIESI</sequence>
<feature type="region of interest" description="Disordered" evidence="1">
    <location>
        <begin position="1"/>
        <end position="150"/>
    </location>
</feature>
<dbReference type="InterPro" id="IPR005182">
    <property type="entry name" value="YdbS-like_PH"/>
</dbReference>
<feature type="compositionally biased region" description="Basic residues" evidence="1">
    <location>
        <begin position="1"/>
        <end position="11"/>
    </location>
</feature>
<dbReference type="AlphaFoldDB" id="A0A5C6A842"/>
<organism evidence="4 5">
    <name type="scientific">Neorhodopirellula pilleata</name>
    <dbReference type="NCBI Taxonomy" id="2714738"/>
    <lineage>
        <taxon>Bacteria</taxon>
        <taxon>Pseudomonadati</taxon>
        <taxon>Planctomycetota</taxon>
        <taxon>Planctomycetia</taxon>
        <taxon>Pirellulales</taxon>
        <taxon>Pirellulaceae</taxon>
        <taxon>Neorhodopirellula</taxon>
    </lineage>
</organism>
<gene>
    <name evidence="4" type="ORF">Pla100_32010</name>
</gene>
<evidence type="ECO:0000256" key="2">
    <source>
        <dbReference type="SAM" id="Phobius"/>
    </source>
</evidence>
<evidence type="ECO:0000256" key="1">
    <source>
        <dbReference type="SAM" id="MobiDB-lite"/>
    </source>
</evidence>
<keyword evidence="5" id="KW-1185">Reference proteome</keyword>
<dbReference type="Proteomes" id="UP000316213">
    <property type="component" value="Unassembled WGS sequence"/>
</dbReference>
<reference evidence="4 5" key="1">
    <citation type="submission" date="2019-02" db="EMBL/GenBank/DDBJ databases">
        <title>Deep-cultivation of Planctomycetes and their phenomic and genomic characterization uncovers novel biology.</title>
        <authorList>
            <person name="Wiegand S."/>
            <person name="Jogler M."/>
            <person name="Boedeker C."/>
            <person name="Pinto D."/>
            <person name="Vollmers J."/>
            <person name="Rivas-Marin E."/>
            <person name="Kohn T."/>
            <person name="Peeters S.H."/>
            <person name="Heuer A."/>
            <person name="Rast P."/>
            <person name="Oberbeckmann S."/>
            <person name="Bunk B."/>
            <person name="Jeske O."/>
            <person name="Meyerdierks A."/>
            <person name="Storesund J.E."/>
            <person name="Kallscheuer N."/>
            <person name="Luecker S."/>
            <person name="Lage O.M."/>
            <person name="Pohl T."/>
            <person name="Merkel B.J."/>
            <person name="Hornburger P."/>
            <person name="Mueller R.-W."/>
            <person name="Bruemmer F."/>
            <person name="Labrenz M."/>
            <person name="Spormann A.M."/>
            <person name="Op Den Camp H."/>
            <person name="Overmann J."/>
            <person name="Amann R."/>
            <person name="Jetten M.S.M."/>
            <person name="Mascher T."/>
            <person name="Medema M.H."/>
            <person name="Devos D.P."/>
            <person name="Kaster A.-K."/>
            <person name="Ovreas L."/>
            <person name="Rohde M."/>
            <person name="Galperin M.Y."/>
            <person name="Jogler C."/>
        </authorList>
    </citation>
    <scope>NUCLEOTIDE SEQUENCE [LARGE SCALE GENOMIC DNA]</scope>
    <source>
        <strain evidence="4 5">Pla100</strain>
    </source>
</reference>
<evidence type="ECO:0000313" key="4">
    <source>
        <dbReference type="EMBL" id="TWT95560.1"/>
    </source>
</evidence>
<keyword evidence="2" id="KW-0812">Transmembrane</keyword>
<feature type="compositionally biased region" description="Polar residues" evidence="1">
    <location>
        <begin position="31"/>
        <end position="44"/>
    </location>
</feature>
<keyword evidence="2" id="KW-1133">Transmembrane helix</keyword>
<accession>A0A5C6A842</accession>
<feature type="compositionally biased region" description="Low complexity" evidence="1">
    <location>
        <begin position="84"/>
        <end position="115"/>
    </location>
</feature>
<name>A0A5C6A842_9BACT</name>
<dbReference type="Pfam" id="PF03703">
    <property type="entry name" value="bPH_2"/>
    <property type="match status" value="1"/>
</dbReference>
<evidence type="ECO:0000259" key="3">
    <source>
        <dbReference type="Pfam" id="PF03703"/>
    </source>
</evidence>
<dbReference type="PANTHER" id="PTHR37938">
    <property type="entry name" value="BLL0215 PROTEIN"/>
    <property type="match status" value="1"/>
</dbReference>
<keyword evidence="2" id="KW-0472">Membrane</keyword>
<comment type="caution">
    <text evidence="4">The sequence shown here is derived from an EMBL/GenBank/DDBJ whole genome shotgun (WGS) entry which is preliminary data.</text>
</comment>
<proteinExistence type="predicted"/>
<protein>
    <submittedName>
        <fullName evidence="4">Bacterial membrane flanked domain protein</fullName>
    </submittedName>
</protein>